<evidence type="ECO:0000256" key="1">
    <source>
        <dbReference type="SAM" id="Phobius"/>
    </source>
</evidence>
<proteinExistence type="predicted"/>
<dbReference type="STRING" id="989403.SAMN05421798_1623"/>
<feature type="transmembrane region" description="Helical" evidence="1">
    <location>
        <begin position="92"/>
        <end position="116"/>
    </location>
</feature>
<keyword evidence="3" id="KW-1185">Reference proteome</keyword>
<feature type="transmembrane region" description="Helical" evidence="1">
    <location>
        <begin position="62"/>
        <end position="80"/>
    </location>
</feature>
<dbReference type="Proteomes" id="UP000076577">
    <property type="component" value="Unassembled WGS sequence"/>
</dbReference>
<keyword evidence="1" id="KW-0472">Membrane</keyword>
<feature type="transmembrane region" description="Helical" evidence="1">
    <location>
        <begin position="12"/>
        <end position="42"/>
    </location>
</feature>
<dbReference type="AlphaFoldDB" id="A0A165UJY3"/>
<dbReference type="EMBL" id="LMCB01000101">
    <property type="protein sequence ID" value="KZL11831.1"/>
    <property type="molecule type" value="Genomic_DNA"/>
</dbReference>
<comment type="caution">
    <text evidence="2">The sequence shown here is derived from an EMBL/GenBank/DDBJ whole genome shotgun (WGS) entry which is preliminary data.</text>
</comment>
<dbReference type="PATRIC" id="fig|989403.3.peg.4335"/>
<name>A0A165UJY3_9HYPH</name>
<reference evidence="2 3" key="1">
    <citation type="journal article" date="2016" name="Front. Microbiol.">
        <title>Comparative Genomic Analysis Reveals a Diverse Repertoire of Genes Involved in Prokaryote-Eukaryote Interactions within the Pseudovibrio Genus.</title>
        <authorList>
            <person name="Romano S."/>
            <person name="Fernandez-Guerra A."/>
            <person name="Reen F.J."/>
            <person name="Glockner F.O."/>
            <person name="Crowley S.P."/>
            <person name="O'Sullivan O."/>
            <person name="Cotter P.D."/>
            <person name="Adams C."/>
            <person name="Dobson A.D."/>
            <person name="O'Gara F."/>
        </authorList>
    </citation>
    <scope>NUCLEOTIDE SEQUENCE [LARGE SCALE GENOMIC DNA]</scope>
    <source>
        <strain evidence="2 3">Ad2</strain>
    </source>
</reference>
<organism evidence="2 3">
    <name type="scientific">Pseudovibrio axinellae</name>
    <dbReference type="NCBI Taxonomy" id="989403"/>
    <lineage>
        <taxon>Bacteria</taxon>
        <taxon>Pseudomonadati</taxon>
        <taxon>Pseudomonadota</taxon>
        <taxon>Alphaproteobacteria</taxon>
        <taxon>Hyphomicrobiales</taxon>
        <taxon>Stappiaceae</taxon>
        <taxon>Pseudovibrio</taxon>
    </lineage>
</organism>
<gene>
    <name evidence="2" type="ORF">PsAD2_03980</name>
</gene>
<accession>A0A165UJY3</accession>
<evidence type="ECO:0000313" key="3">
    <source>
        <dbReference type="Proteomes" id="UP000076577"/>
    </source>
</evidence>
<keyword evidence="1" id="KW-0812">Transmembrane</keyword>
<evidence type="ECO:0000313" key="2">
    <source>
        <dbReference type="EMBL" id="KZL11831.1"/>
    </source>
</evidence>
<sequence>MTKKNEEIPRFTLAGILFLLLLILIPFGSVFFIELISINPFFLIFDIFNIKEFSYLTGEYLILYYNLALFALIMWYFSVLRKGDYSYFTKSISIILTVIFIASALVTQIVFSGMLYKSENHNVTPIENSR</sequence>
<keyword evidence="1" id="KW-1133">Transmembrane helix</keyword>
<protein>
    <submittedName>
        <fullName evidence="2">Uncharacterized protein</fullName>
    </submittedName>
</protein>